<feature type="transmembrane region" description="Helical" evidence="6">
    <location>
        <begin position="385"/>
        <end position="407"/>
    </location>
</feature>
<dbReference type="PANTHER" id="PTHR31918">
    <property type="entry name" value="TRANSMEMBRANE PROTEIN 181"/>
    <property type="match status" value="1"/>
</dbReference>
<dbReference type="Pfam" id="PF06664">
    <property type="entry name" value="WLS-like_TM"/>
    <property type="match status" value="1"/>
</dbReference>
<evidence type="ECO:0000256" key="3">
    <source>
        <dbReference type="ARBA" id="ARBA00022989"/>
    </source>
</evidence>
<dbReference type="PANTHER" id="PTHR31918:SF1">
    <property type="entry name" value="TRANSMEMBRANE PROTEIN 181"/>
    <property type="match status" value="1"/>
</dbReference>
<feature type="transmembrane region" description="Helical" evidence="6">
    <location>
        <begin position="483"/>
        <end position="504"/>
    </location>
</feature>
<keyword evidence="4 6" id="KW-0472">Membrane</keyword>
<comment type="caution">
    <text evidence="8">The sequence shown here is derived from an EMBL/GenBank/DDBJ whole genome shotgun (WGS) entry which is preliminary data.</text>
</comment>
<feature type="transmembrane region" description="Helical" evidence="6">
    <location>
        <begin position="341"/>
        <end position="364"/>
    </location>
</feature>
<feature type="transmembrane region" description="Helical" evidence="6">
    <location>
        <begin position="457"/>
        <end position="477"/>
    </location>
</feature>
<dbReference type="GO" id="GO:0016020">
    <property type="term" value="C:membrane"/>
    <property type="evidence" value="ECO:0007669"/>
    <property type="project" value="UniProtKB-SubCell"/>
</dbReference>
<evidence type="ECO:0000256" key="5">
    <source>
        <dbReference type="SAM" id="MobiDB-lite"/>
    </source>
</evidence>
<feature type="compositionally biased region" description="Acidic residues" evidence="5">
    <location>
        <begin position="178"/>
        <end position="203"/>
    </location>
</feature>
<gene>
    <name evidence="8" type="ORF">PSON_ATCC_30995.1.T0740222</name>
</gene>
<evidence type="ECO:0000313" key="9">
    <source>
        <dbReference type="Proteomes" id="UP000692954"/>
    </source>
</evidence>
<feature type="transmembrane region" description="Helical" evidence="6">
    <location>
        <begin position="306"/>
        <end position="326"/>
    </location>
</feature>
<dbReference type="EMBL" id="CAJJDN010000074">
    <property type="protein sequence ID" value="CAD8100802.1"/>
    <property type="molecule type" value="Genomic_DNA"/>
</dbReference>
<dbReference type="InterPro" id="IPR047843">
    <property type="entry name" value="WLS-like_TM"/>
</dbReference>
<reference evidence="8" key="1">
    <citation type="submission" date="2021-01" db="EMBL/GenBank/DDBJ databases">
        <authorList>
            <consortium name="Genoscope - CEA"/>
            <person name="William W."/>
        </authorList>
    </citation>
    <scope>NUCLEOTIDE SEQUENCE</scope>
</reference>
<keyword evidence="2 6" id="KW-0812">Transmembrane</keyword>
<accession>A0A8S1PC28</accession>
<evidence type="ECO:0000313" key="8">
    <source>
        <dbReference type="EMBL" id="CAD8100802.1"/>
    </source>
</evidence>
<dbReference type="InterPro" id="IPR040416">
    <property type="entry name" value="TMEM181"/>
</dbReference>
<evidence type="ECO:0000256" key="2">
    <source>
        <dbReference type="ARBA" id="ARBA00022692"/>
    </source>
</evidence>
<feature type="transmembrane region" description="Helical" evidence="6">
    <location>
        <begin position="44"/>
        <end position="64"/>
    </location>
</feature>
<name>A0A8S1PC28_9CILI</name>
<comment type="subcellular location">
    <subcellularLocation>
        <location evidence="1">Membrane</location>
        <topology evidence="1">Multi-pass membrane protein</topology>
    </subcellularLocation>
</comment>
<protein>
    <recommendedName>
        <fullName evidence="7">Wntless-like transmembrane domain-containing protein</fullName>
    </recommendedName>
</protein>
<evidence type="ECO:0000256" key="6">
    <source>
        <dbReference type="SAM" id="Phobius"/>
    </source>
</evidence>
<dbReference type="OrthoDB" id="302286at2759"/>
<evidence type="ECO:0000259" key="7">
    <source>
        <dbReference type="Pfam" id="PF06664"/>
    </source>
</evidence>
<evidence type="ECO:0000256" key="4">
    <source>
        <dbReference type="ARBA" id="ARBA00023136"/>
    </source>
</evidence>
<keyword evidence="3 6" id="KW-1133">Transmembrane helix</keyword>
<feature type="transmembrane region" description="Helical" evidence="6">
    <location>
        <begin position="281"/>
        <end position="299"/>
    </location>
</feature>
<keyword evidence="9" id="KW-1185">Reference proteome</keyword>
<dbReference type="AlphaFoldDB" id="A0A8S1PC28"/>
<evidence type="ECO:0000256" key="1">
    <source>
        <dbReference type="ARBA" id="ARBA00004141"/>
    </source>
</evidence>
<proteinExistence type="predicted"/>
<organism evidence="8 9">
    <name type="scientific">Paramecium sonneborni</name>
    <dbReference type="NCBI Taxonomy" id="65129"/>
    <lineage>
        <taxon>Eukaryota</taxon>
        <taxon>Sar</taxon>
        <taxon>Alveolata</taxon>
        <taxon>Ciliophora</taxon>
        <taxon>Intramacronucleata</taxon>
        <taxon>Oligohymenophorea</taxon>
        <taxon>Peniculida</taxon>
        <taxon>Parameciidae</taxon>
        <taxon>Paramecium</taxon>
    </lineage>
</organism>
<sequence length="564" mass="66277">MQMSNNIIPNLQNVPIISGQPIQNENQNILPKVNADIETKKHVCIHWCVFFFLVSIFILTSVFMPNSTRQAFMEDPCNPNREANFGKETWFESNKFKFCNQTTANYTVFRKLDKKNQFLIVYGQFSFYSPMGFEIDYINYTATLFGLTKEQQETGLLTDNFIVSRNHSITSNCKTNLDESDESEEYDEGEEDEEYDEGEEYDESGNRLKIDDNHLSMAYQDEYYDPKICDQTVLVYIPILDYHDYLLIINYTDQFPYDYYNSRLKLQGVTVDPIYSNSVLAVRYTFFGVSLITFALFALRIKRLAFSNWVIEQKFVSVLSFLLPWFNDPLFAATLMIPNRITAIIGVIFFSNFICCLFLYWLVLYDRIVLENGSKNSTVFTKSKVIVCLLLWLFFVVSYSILVIQYFNDPTTSFDDLHHKAFMAFRVLQILFSFAIFIYLLKYLIQFCKLYETRLWRYKLIGLFNIFFMMCLGLFILSGSFEIYNLTGTEVLISISILNLYVYYQQYLWSPSKQGLMQQATLDSNLNVDNSEYDRLEMDNININQDNVVDEKFQVEDDKEIINE</sequence>
<feature type="domain" description="Wntless-like transmembrane" evidence="7">
    <location>
        <begin position="274"/>
        <end position="513"/>
    </location>
</feature>
<feature type="transmembrane region" description="Helical" evidence="6">
    <location>
        <begin position="427"/>
        <end position="445"/>
    </location>
</feature>
<dbReference type="GO" id="GO:0015643">
    <property type="term" value="F:toxic substance binding"/>
    <property type="evidence" value="ECO:0007669"/>
    <property type="project" value="InterPro"/>
</dbReference>
<dbReference type="Proteomes" id="UP000692954">
    <property type="component" value="Unassembled WGS sequence"/>
</dbReference>
<feature type="region of interest" description="Disordered" evidence="5">
    <location>
        <begin position="173"/>
        <end position="203"/>
    </location>
</feature>